<reference evidence="2 3" key="1">
    <citation type="submission" date="2020-05" db="EMBL/GenBank/DDBJ databases">
        <title>Gimesia benthica sp. nov., a novel planctomycete isolated from a deep-sea water sample of the Northwest Indian Ocean.</title>
        <authorList>
            <person name="Wang J."/>
            <person name="Ruan C."/>
            <person name="Song L."/>
            <person name="Zhu Y."/>
            <person name="Li A."/>
            <person name="Zheng X."/>
            <person name="Wang L."/>
            <person name="Lu Z."/>
            <person name="Huang Y."/>
            <person name="Du W."/>
            <person name="Zhou Y."/>
            <person name="Huang L."/>
            <person name="Dai X."/>
        </authorList>
    </citation>
    <scope>NUCLEOTIDE SEQUENCE [LARGE SCALE GENOMIC DNA]</scope>
    <source>
        <strain evidence="2 3">YYQ-30</strain>
    </source>
</reference>
<keyword evidence="1" id="KW-1133">Transmembrane helix</keyword>
<comment type="caution">
    <text evidence="2">The sequence shown here is derived from an EMBL/GenBank/DDBJ whole genome shotgun (WGS) entry which is preliminary data.</text>
</comment>
<keyword evidence="1" id="KW-0812">Transmembrane</keyword>
<keyword evidence="1" id="KW-0472">Membrane</keyword>
<gene>
    <name evidence="2" type="ORF">HMH01_12995</name>
</gene>
<proteinExistence type="predicted"/>
<organism evidence="2 3">
    <name type="scientific">Halovulum dunhuangense</name>
    <dbReference type="NCBI Taxonomy" id="1505036"/>
    <lineage>
        <taxon>Bacteria</taxon>
        <taxon>Pseudomonadati</taxon>
        <taxon>Pseudomonadota</taxon>
        <taxon>Alphaproteobacteria</taxon>
        <taxon>Rhodobacterales</taxon>
        <taxon>Paracoccaceae</taxon>
        <taxon>Halovulum</taxon>
    </lineage>
</organism>
<dbReference type="RefSeq" id="WP_171326202.1">
    <property type="nucleotide sequence ID" value="NZ_JABFBC010000002.1"/>
</dbReference>
<dbReference type="EMBL" id="JABFBC010000002">
    <property type="protein sequence ID" value="NNU81355.1"/>
    <property type="molecule type" value="Genomic_DNA"/>
</dbReference>
<name>A0A849L4R9_9RHOB</name>
<sequence>MNTPAHLIFGAALFARPGQPRVNIAALAGSLTPDLSLYLLVAWEMLKRTPTQVIFGQLYFSPEWQAIFAVDNSFFVWGGFLILGALLRSPAAIAFAGAGLLHLAFDFPLHHDDGRPHFWPLTMWVFESPLSYWDSRAHGDIVGAIEILACLALLVLLWRRFQAWPARLAIAGTGTGLAGPTVLFGMMF</sequence>
<evidence type="ECO:0000256" key="1">
    <source>
        <dbReference type="SAM" id="Phobius"/>
    </source>
</evidence>
<evidence type="ECO:0000313" key="3">
    <source>
        <dbReference type="Proteomes" id="UP000572377"/>
    </source>
</evidence>
<evidence type="ECO:0000313" key="2">
    <source>
        <dbReference type="EMBL" id="NNU81355.1"/>
    </source>
</evidence>
<dbReference type="Proteomes" id="UP000572377">
    <property type="component" value="Unassembled WGS sequence"/>
</dbReference>
<protein>
    <submittedName>
        <fullName evidence="2">Cobalamin biosynthesis protein CobQ</fullName>
    </submittedName>
</protein>
<keyword evidence="3" id="KW-1185">Reference proteome</keyword>
<feature type="transmembrane region" description="Helical" evidence="1">
    <location>
        <begin position="141"/>
        <end position="161"/>
    </location>
</feature>
<accession>A0A849L4R9</accession>
<feature type="transmembrane region" description="Helical" evidence="1">
    <location>
        <begin position="66"/>
        <end position="86"/>
    </location>
</feature>
<feature type="transmembrane region" description="Helical" evidence="1">
    <location>
        <begin position="168"/>
        <end position="187"/>
    </location>
</feature>
<dbReference type="AlphaFoldDB" id="A0A849L4R9"/>